<evidence type="ECO:0000256" key="8">
    <source>
        <dbReference type="ARBA" id="ARBA00023136"/>
    </source>
</evidence>
<dbReference type="PANTHER" id="PTHR43562">
    <property type="entry name" value="NAPA-TYPE SODIUM/HYDROGEN ANTIPORTER"/>
    <property type="match status" value="1"/>
</dbReference>
<comment type="similarity">
    <text evidence="2">Belongs to the monovalent cation:proton antiporter 2 (CPA2) transporter (TC 2.A.37) family.</text>
</comment>
<evidence type="ECO:0000256" key="6">
    <source>
        <dbReference type="ARBA" id="ARBA00022989"/>
    </source>
</evidence>
<evidence type="ECO:0000256" key="4">
    <source>
        <dbReference type="ARBA" id="ARBA00022449"/>
    </source>
</evidence>
<feature type="transmembrane region" description="Helical" evidence="9">
    <location>
        <begin position="297"/>
        <end position="319"/>
    </location>
</feature>
<feature type="transmembrane region" description="Helical" evidence="9">
    <location>
        <begin position="57"/>
        <end position="77"/>
    </location>
</feature>
<evidence type="ECO:0000256" key="2">
    <source>
        <dbReference type="ARBA" id="ARBA00005551"/>
    </source>
</evidence>
<keyword evidence="8 9" id="KW-0472">Membrane</keyword>
<evidence type="ECO:0000256" key="1">
    <source>
        <dbReference type="ARBA" id="ARBA00004141"/>
    </source>
</evidence>
<evidence type="ECO:0000256" key="3">
    <source>
        <dbReference type="ARBA" id="ARBA00022448"/>
    </source>
</evidence>
<dbReference type="AlphaFoldDB" id="A0A1G7TRF6"/>
<evidence type="ECO:0000256" key="5">
    <source>
        <dbReference type="ARBA" id="ARBA00022692"/>
    </source>
</evidence>
<feature type="transmembrane region" description="Helical" evidence="9">
    <location>
        <begin position="89"/>
        <end position="109"/>
    </location>
</feature>
<proteinExistence type="inferred from homology"/>
<dbReference type="GO" id="GO:0015297">
    <property type="term" value="F:antiporter activity"/>
    <property type="evidence" value="ECO:0007669"/>
    <property type="project" value="UniProtKB-KW"/>
</dbReference>
<feature type="transmembrane region" description="Helical" evidence="9">
    <location>
        <begin position="214"/>
        <end position="232"/>
    </location>
</feature>
<dbReference type="InterPro" id="IPR006153">
    <property type="entry name" value="Cation/H_exchanger_TM"/>
</dbReference>
<evidence type="ECO:0000313" key="11">
    <source>
        <dbReference type="EMBL" id="SDG37544.1"/>
    </source>
</evidence>
<dbReference type="RefSeq" id="WP_091484979.1">
    <property type="nucleotide sequence ID" value="NZ_LT629692.1"/>
</dbReference>
<dbReference type="STRING" id="370764.SAMN04489810_0127"/>
<gene>
    <name evidence="11" type="ORF">SAMN04489810_0127</name>
</gene>
<keyword evidence="5 9" id="KW-0812">Transmembrane</keyword>
<feature type="transmembrane region" description="Helical" evidence="9">
    <location>
        <begin position="238"/>
        <end position="255"/>
    </location>
</feature>
<keyword evidence="3" id="KW-0813">Transport</keyword>
<feature type="domain" description="Cation/H+ exchanger transmembrane" evidence="10">
    <location>
        <begin position="14"/>
        <end position="379"/>
    </location>
</feature>
<feature type="transmembrane region" description="Helical" evidence="9">
    <location>
        <begin position="172"/>
        <end position="193"/>
    </location>
</feature>
<feature type="transmembrane region" description="Helical" evidence="9">
    <location>
        <begin position="146"/>
        <end position="166"/>
    </location>
</feature>
<organism evidence="11 12">
    <name type="scientific">Microbacterium pygmaeum</name>
    <dbReference type="NCBI Taxonomy" id="370764"/>
    <lineage>
        <taxon>Bacteria</taxon>
        <taxon>Bacillati</taxon>
        <taxon>Actinomycetota</taxon>
        <taxon>Actinomycetes</taxon>
        <taxon>Micrococcales</taxon>
        <taxon>Microbacteriaceae</taxon>
        <taxon>Microbacterium</taxon>
    </lineage>
</organism>
<feature type="transmembrane region" description="Helical" evidence="9">
    <location>
        <begin position="6"/>
        <end position="26"/>
    </location>
</feature>
<sequence length="399" mass="41864">MDDLEPTLLVIPVLAVLAPILARGLGRWVRVPIVVFELVLGILVGPSLLGWAQPSDFVATLSQFGLAMLFFVAGSEIEFTELRERSGRLAIVGWLISIAAGIGIVWAFAPGEIAILIGIALCSTALGTILPILRDAGELQTPFGRAIGAIGAVGEFGPLIAISLFLGSKDPGVETIILAIFALVAGLAIWLAIKLPRGAMHRTVNASLHTSGQFAIRVVLLILSALVALSIVLDLDMLLGAFAAGIVWRLIMRDAAEADRHAVESKVEAVAFGFLIPIFFIYTGITFDLEALLDNPLLLALVPLVVVALLVIRGLPSTLAAPRGSTRKQRLSVALLGATGLPIIVAVTGIGVDEGILTTADAAVFVGAGMLSVLVFPLVAMSLRGERTAGVREFEDDRA</sequence>
<feature type="transmembrane region" description="Helical" evidence="9">
    <location>
        <begin position="267"/>
        <end position="285"/>
    </location>
</feature>
<dbReference type="Pfam" id="PF00999">
    <property type="entry name" value="Na_H_Exchanger"/>
    <property type="match status" value="1"/>
</dbReference>
<dbReference type="OrthoDB" id="9793589at2"/>
<evidence type="ECO:0000256" key="7">
    <source>
        <dbReference type="ARBA" id="ARBA00023065"/>
    </source>
</evidence>
<comment type="subcellular location">
    <subcellularLocation>
        <location evidence="1">Membrane</location>
        <topology evidence="1">Multi-pass membrane protein</topology>
    </subcellularLocation>
</comment>
<reference evidence="11 12" key="1">
    <citation type="submission" date="2016-10" db="EMBL/GenBank/DDBJ databases">
        <authorList>
            <person name="de Groot N.N."/>
        </authorList>
    </citation>
    <scope>NUCLEOTIDE SEQUENCE [LARGE SCALE GENOMIC DNA]</scope>
    <source>
        <strain evidence="11 12">DSM 23142</strain>
    </source>
</reference>
<feature type="transmembrane region" description="Helical" evidence="9">
    <location>
        <begin position="362"/>
        <end position="383"/>
    </location>
</feature>
<dbReference type="EMBL" id="LT629692">
    <property type="protein sequence ID" value="SDG37544.1"/>
    <property type="molecule type" value="Genomic_DNA"/>
</dbReference>
<keyword evidence="7" id="KW-0406">Ion transport</keyword>
<dbReference type="PANTHER" id="PTHR43562:SF1">
    <property type="entry name" value="NA(+)_H(+) ANTIPORTER YJBQ-RELATED"/>
    <property type="match status" value="1"/>
</dbReference>
<evidence type="ECO:0000313" key="12">
    <source>
        <dbReference type="Proteomes" id="UP000199009"/>
    </source>
</evidence>
<protein>
    <submittedName>
        <fullName evidence="11">Kef-type K+ transport system, membrane component KefB</fullName>
    </submittedName>
</protein>
<evidence type="ECO:0000259" key="10">
    <source>
        <dbReference type="Pfam" id="PF00999"/>
    </source>
</evidence>
<accession>A0A1G7TRF6</accession>
<dbReference type="GO" id="GO:0016020">
    <property type="term" value="C:membrane"/>
    <property type="evidence" value="ECO:0007669"/>
    <property type="project" value="UniProtKB-SubCell"/>
</dbReference>
<dbReference type="Gene3D" id="1.20.1530.20">
    <property type="match status" value="1"/>
</dbReference>
<keyword evidence="4" id="KW-0050">Antiport</keyword>
<feature type="transmembrane region" description="Helical" evidence="9">
    <location>
        <begin position="331"/>
        <end position="350"/>
    </location>
</feature>
<evidence type="ECO:0000256" key="9">
    <source>
        <dbReference type="SAM" id="Phobius"/>
    </source>
</evidence>
<keyword evidence="12" id="KW-1185">Reference proteome</keyword>
<feature type="transmembrane region" description="Helical" evidence="9">
    <location>
        <begin position="115"/>
        <end position="134"/>
    </location>
</feature>
<name>A0A1G7TRF6_9MICO</name>
<dbReference type="Proteomes" id="UP000199009">
    <property type="component" value="Chromosome I"/>
</dbReference>
<dbReference type="InterPro" id="IPR038770">
    <property type="entry name" value="Na+/solute_symporter_sf"/>
</dbReference>
<keyword evidence="6 9" id="KW-1133">Transmembrane helix</keyword>
<feature type="transmembrane region" description="Helical" evidence="9">
    <location>
        <begin position="33"/>
        <end position="51"/>
    </location>
</feature>
<dbReference type="GO" id="GO:1902600">
    <property type="term" value="P:proton transmembrane transport"/>
    <property type="evidence" value="ECO:0007669"/>
    <property type="project" value="InterPro"/>
</dbReference>